<accession>A0A1Y1XK95</accession>
<reference evidence="1 2" key="1">
    <citation type="submission" date="2016-08" db="EMBL/GenBank/DDBJ databases">
        <title>A Parts List for Fungal Cellulosomes Revealed by Comparative Genomics.</title>
        <authorList>
            <consortium name="DOE Joint Genome Institute"/>
            <person name="Haitjema C.H."/>
            <person name="Gilmore S.P."/>
            <person name="Henske J.K."/>
            <person name="Solomon K.V."/>
            <person name="De Groot R."/>
            <person name="Kuo A."/>
            <person name="Mondo S.J."/>
            <person name="Salamov A.A."/>
            <person name="Labutti K."/>
            <person name="Zhao Z."/>
            <person name="Chiniquy J."/>
            <person name="Barry K."/>
            <person name="Brewer H.M."/>
            <person name="Purvine S.O."/>
            <person name="Wright A.T."/>
            <person name="Boxma B."/>
            <person name="Van Alen T."/>
            <person name="Hackstein J.H."/>
            <person name="Baker S.E."/>
            <person name="Grigoriev I.V."/>
            <person name="O'Malley M.A."/>
        </authorList>
    </citation>
    <scope>NUCLEOTIDE SEQUENCE [LARGE SCALE GENOMIC DNA]</scope>
    <source>
        <strain evidence="1 2">S4</strain>
    </source>
</reference>
<reference evidence="1 2" key="2">
    <citation type="submission" date="2016-08" db="EMBL/GenBank/DDBJ databases">
        <title>Pervasive Adenine N6-methylation of Active Genes in Fungi.</title>
        <authorList>
            <consortium name="DOE Joint Genome Institute"/>
            <person name="Mondo S.J."/>
            <person name="Dannebaum R.O."/>
            <person name="Kuo R.C."/>
            <person name="Labutti K."/>
            <person name="Haridas S."/>
            <person name="Kuo A."/>
            <person name="Salamov A."/>
            <person name="Ahrendt S.R."/>
            <person name="Lipzen A."/>
            <person name="Sullivan W."/>
            <person name="Andreopoulos W.B."/>
            <person name="Clum A."/>
            <person name="Lindquist E."/>
            <person name="Daum C."/>
            <person name="Ramamoorthy G.K."/>
            <person name="Gryganskyi A."/>
            <person name="Culley D."/>
            <person name="Magnuson J.K."/>
            <person name="James T.Y."/>
            <person name="O'Malley M.A."/>
            <person name="Stajich J.E."/>
            <person name="Spatafora J.W."/>
            <person name="Visel A."/>
            <person name="Grigoriev I.V."/>
        </authorList>
    </citation>
    <scope>NUCLEOTIDE SEQUENCE [LARGE SCALE GENOMIC DNA]</scope>
    <source>
        <strain evidence="1 2">S4</strain>
    </source>
</reference>
<sequence length="210" mass="24863">MIIDNFDLIKEFIKNSCIEQCVDFDKDIDSYYHIQVFTRNKDFNEKGHRNDFSHNYYIFKIKDIDKYKKNIITLCHTFNARAYFGIRRKSVKRVLLGCNLEIAKSLANTSNIKPWKMVESVSLSDSSREDKKWVIDIDTKDISYITYIKNTIKELGGKCYYQVPTPNGEHIICTPFRFQEYIEKLKLDNQPFSNVNKCYETLLYSNVPEN</sequence>
<dbReference type="EMBL" id="MCFG01000024">
    <property type="protein sequence ID" value="ORX86179.1"/>
    <property type="molecule type" value="Genomic_DNA"/>
</dbReference>
<evidence type="ECO:0000313" key="1">
    <source>
        <dbReference type="EMBL" id="ORX86179.1"/>
    </source>
</evidence>
<keyword evidence="2" id="KW-1185">Reference proteome</keyword>
<dbReference type="AlphaFoldDB" id="A0A1Y1XK95"/>
<dbReference type="OrthoDB" id="2136014at2759"/>
<comment type="caution">
    <text evidence="1">The sequence shown here is derived from an EMBL/GenBank/DDBJ whole genome shotgun (WGS) entry which is preliminary data.</text>
</comment>
<gene>
    <name evidence="1" type="ORF">BCR32DRAFT_241174</name>
</gene>
<proteinExistence type="predicted"/>
<name>A0A1Y1XK95_9FUNG</name>
<organism evidence="1 2">
    <name type="scientific">Anaeromyces robustus</name>
    <dbReference type="NCBI Taxonomy" id="1754192"/>
    <lineage>
        <taxon>Eukaryota</taxon>
        <taxon>Fungi</taxon>
        <taxon>Fungi incertae sedis</taxon>
        <taxon>Chytridiomycota</taxon>
        <taxon>Chytridiomycota incertae sedis</taxon>
        <taxon>Neocallimastigomycetes</taxon>
        <taxon>Neocallimastigales</taxon>
        <taxon>Neocallimastigaceae</taxon>
        <taxon>Anaeromyces</taxon>
    </lineage>
</organism>
<dbReference type="Proteomes" id="UP000193944">
    <property type="component" value="Unassembled WGS sequence"/>
</dbReference>
<evidence type="ECO:0000313" key="2">
    <source>
        <dbReference type="Proteomes" id="UP000193944"/>
    </source>
</evidence>
<protein>
    <submittedName>
        <fullName evidence="1">Uncharacterized protein</fullName>
    </submittedName>
</protein>